<dbReference type="AlphaFoldDB" id="A0A399JCN0"/>
<organism evidence="2 3">
    <name type="scientific">Galactobacter valiniphilus</name>
    <dbReference type="NCBI Taxonomy" id="2676122"/>
    <lineage>
        <taxon>Bacteria</taxon>
        <taxon>Bacillati</taxon>
        <taxon>Actinomycetota</taxon>
        <taxon>Actinomycetes</taxon>
        <taxon>Micrococcales</taxon>
        <taxon>Micrococcaceae</taxon>
        <taxon>Galactobacter</taxon>
    </lineage>
</organism>
<dbReference type="Proteomes" id="UP000265419">
    <property type="component" value="Unassembled WGS sequence"/>
</dbReference>
<feature type="chain" id="PRO_5038907077" evidence="1">
    <location>
        <begin position="20"/>
        <end position="143"/>
    </location>
</feature>
<accession>A0A399JCN0</accession>
<sequence>MKKNTLSKIAGGVATLALAATLTACGGGNANQAACDSFKDVLKANGVESFDNASGQELGQDPTKLKAVGDKMVEIGKGSGDVAKDFATVGDLFSQLGAVVADVKADPAKATESAAKITELSTKMNGDEFKKATENIDKACKLK</sequence>
<evidence type="ECO:0000313" key="3">
    <source>
        <dbReference type="Proteomes" id="UP000265419"/>
    </source>
</evidence>
<dbReference type="PROSITE" id="PS51257">
    <property type="entry name" value="PROKAR_LIPOPROTEIN"/>
    <property type="match status" value="1"/>
</dbReference>
<reference evidence="2 3" key="1">
    <citation type="submission" date="2018-07" db="EMBL/GenBank/DDBJ databases">
        <title>Arthrobacter sp. nov., isolated from raw cow's milk with high bacterial count.</title>
        <authorList>
            <person name="Hahne J."/>
            <person name="Isele D."/>
            <person name="Lipski A."/>
        </authorList>
    </citation>
    <scope>NUCLEOTIDE SEQUENCE [LARGE SCALE GENOMIC DNA]</scope>
    <source>
        <strain evidence="2 3">JZ R-35</strain>
    </source>
</reference>
<keyword evidence="3" id="KW-1185">Reference proteome</keyword>
<proteinExistence type="predicted"/>
<gene>
    <name evidence="2" type="ORF">DWB68_07890</name>
</gene>
<feature type="signal peptide" evidence="1">
    <location>
        <begin position="1"/>
        <end position="19"/>
    </location>
</feature>
<evidence type="ECO:0000256" key="1">
    <source>
        <dbReference type="SAM" id="SignalP"/>
    </source>
</evidence>
<dbReference type="EMBL" id="QQXK01000013">
    <property type="protein sequence ID" value="RII42307.1"/>
    <property type="molecule type" value="Genomic_DNA"/>
</dbReference>
<comment type="caution">
    <text evidence="2">The sequence shown here is derived from an EMBL/GenBank/DDBJ whole genome shotgun (WGS) entry which is preliminary data.</text>
</comment>
<name>A0A399JCN0_9MICC</name>
<dbReference type="RefSeq" id="WP_119424599.1">
    <property type="nucleotide sequence ID" value="NZ_QQXK01000013.1"/>
</dbReference>
<keyword evidence="1" id="KW-0732">Signal</keyword>
<protein>
    <submittedName>
        <fullName evidence="2">Uncharacterized protein</fullName>
    </submittedName>
</protein>
<evidence type="ECO:0000313" key="2">
    <source>
        <dbReference type="EMBL" id="RII42307.1"/>
    </source>
</evidence>